<comment type="cofactor">
    <cofactor evidence="1">
        <name>Mg(2+)</name>
        <dbReference type="ChEBI" id="CHEBI:18420"/>
    </cofactor>
</comment>
<evidence type="ECO:0000313" key="10">
    <source>
        <dbReference type="EMBL" id="RNF88854.1"/>
    </source>
</evidence>
<dbReference type="GO" id="GO:0009099">
    <property type="term" value="P:L-valine biosynthetic process"/>
    <property type="evidence" value="ECO:0007669"/>
    <property type="project" value="TreeGrafter"/>
</dbReference>
<feature type="domain" description="Thiamine pyrophosphate enzyme N-terminal TPP-binding" evidence="9">
    <location>
        <begin position="1"/>
        <end position="118"/>
    </location>
</feature>
<dbReference type="CDD" id="cd00568">
    <property type="entry name" value="TPP_enzymes"/>
    <property type="match status" value="1"/>
</dbReference>
<dbReference type="Gene3D" id="3.40.50.970">
    <property type="match status" value="2"/>
</dbReference>
<name>A0A3M8TBH2_PSEPU</name>
<dbReference type="Gene3D" id="3.40.50.1220">
    <property type="entry name" value="TPP-binding domain"/>
    <property type="match status" value="1"/>
</dbReference>
<proteinExistence type="inferred from homology"/>
<evidence type="ECO:0000313" key="11">
    <source>
        <dbReference type="Proteomes" id="UP000278162"/>
    </source>
</evidence>
<comment type="caution">
    <text evidence="10">The sequence shown here is derived from an EMBL/GenBank/DDBJ whole genome shotgun (WGS) entry which is preliminary data.</text>
</comment>
<dbReference type="PROSITE" id="PS00187">
    <property type="entry name" value="TPP_ENZYMES"/>
    <property type="match status" value="1"/>
</dbReference>
<feature type="domain" description="Thiamine pyrophosphate enzyme TPP-binding" evidence="8">
    <location>
        <begin position="401"/>
        <end position="542"/>
    </location>
</feature>
<dbReference type="GO" id="GO:0005948">
    <property type="term" value="C:acetolactate synthase complex"/>
    <property type="evidence" value="ECO:0007669"/>
    <property type="project" value="TreeGrafter"/>
</dbReference>
<sequence length="559" mass="59531">MSGGDALVRMLQLQGVKHIFGVTGDTSLPFYDALYRLDHGITHVLARDERCASYMAYVYAKLTGKVGVCEGPSGAGATYMLPGIAEANGSSVCVLGINSDIPVAGRDKFVLTELDMKALFKPVTKWNAVIETPARLPKVLRTAFLEMTSGAPGAAHIAVPYDVMKGELDAREVYAYAQFNHFPAVRPGADPQTVRDTVEALRSARRPVFVCGGGVVLADACEVLEKVSAHLGVAIATSISGQGAVSDRNPYAVGVAGTNGSTPEARAFMAGCDLVVFIGTRAGSVVTEKWCNPQIGEKVIGHIDIDAHVIGSNYETRFPLMGDARTILGQLLEEALRGDQVQRDDLLDAVATVKAARKAALERAIRSATDKVEPEIVVRALKATLPDDAVLVIDPGTPTPFLSAYLDTEVAGNNIVYNRFHGGLGFSLPGVVGAYFARPGQKCVAIMGDGSFGFSSSELETISRLGIPVTLIVLSNSNYGWIKAGQFASYGERYFSVDFSPSNSARIAEAHGIRAWSVGEDDDVQAAIEQALHFNGPSLVEVRVRELHETQAPVSAWMG</sequence>
<keyword evidence="5 6" id="KW-0786">Thiamine pyrophosphate</keyword>
<dbReference type="InterPro" id="IPR045229">
    <property type="entry name" value="TPP_enz"/>
</dbReference>
<comment type="similarity">
    <text evidence="3 6">Belongs to the TPP enzyme family.</text>
</comment>
<dbReference type="AlphaFoldDB" id="A0A3M8TBH2"/>
<dbReference type="Pfam" id="PF02775">
    <property type="entry name" value="TPP_enzyme_C"/>
    <property type="match status" value="1"/>
</dbReference>
<dbReference type="Proteomes" id="UP000278162">
    <property type="component" value="Unassembled WGS sequence"/>
</dbReference>
<dbReference type="SUPFAM" id="SSF52518">
    <property type="entry name" value="Thiamin diphosphate-binding fold (THDP-binding)"/>
    <property type="match status" value="2"/>
</dbReference>
<dbReference type="SUPFAM" id="SSF52467">
    <property type="entry name" value="DHS-like NAD/FAD-binding domain"/>
    <property type="match status" value="1"/>
</dbReference>
<dbReference type="InterPro" id="IPR000399">
    <property type="entry name" value="TPP-bd_CS"/>
</dbReference>
<gene>
    <name evidence="10" type="ORF">EFK07_13085</name>
</gene>
<dbReference type="Pfam" id="PF00205">
    <property type="entry name" value="TPP_enzyme_M"/>
    <property type="match status" value="1"/>
</dbReference>
<keyword evidence="4" id="KW-0479">Metal-binding</keyword>
<dbReference type="EMBL" id="RJAI01000028">
    <property type="protein sequence ID" value="RNF88854.1"/>
    <property type="molecule type" value="Genomic_DNA"/>
</dbReference>
<evidence type="ECO:0000259" key="9">
    <source>
        <dbReference type="Pfam" id="PF02776"/>
    </source>
</evidence>
<evidence type="ECO:0000256" key="4">
    <source>
        <dbReference type="ARBA" id="ARBA00022723"/>
    </source>
</evidence>
<dbReference type="InterPro" id="IPR029061">
    <property type="entry name" value="THDP-binding"/>
</dbReference>
<protein>
    <submittedName>
        <fullName evidence="10">Thiamine pyrophosphate-binding protein</fullName>
    </submittedName>
</protein>
<evidence type="ECO:0000256" key="2">
    <source>
        <dbReference type="ARBA" id="ARBA00001964"/>
    </source>
</evidence>
<dbReference type="PANTHER" id="PTHR18968">
    <property type="entry name" value="THIAMINE PYROPHOSPHATE ENZYMES"/>
    <property type="match status" value="1"/>
</dbReference>
<dbReference type="GO" id="GO:0003984">
    <property type="term" value="F:acetolactate synthase activity"/>
    <property type="evidence" value="ECO:0007669"/>
    <property type="project" value="TreeGrafter"/>
</dbReference>
<comment type="cofactor">
    <cofactor evidence="2">
        <name>thiamine diphosphate</name>
        <dbReference type="ChEBI" id="CHEBI:58937"/>
    </cofactor>
</comment>
<dbReference type="InterPro" id="IPR012000">
    <property type="entry name" value="Thiamin_PyroP_enz_cen_dom"/>
</dbReference>
<feature type="domain" description="Thiamine pyrophosphate enzyme central" evidence="7">
    <location>
        <begin position="195"/>
        <end position="331"/>
    </location>
</feature>
<evidence type="ECO:0000259" key="7">
    <source>
        <dbReference type="Pfam" id="PF00205"/>
    </source>
</evidence>
<reference evidence="10 11" key="1">
    <citation type="submission" date="2018-10" db="EMBL/GenBank/DDBJ databases">
        <title>An outbreak of IMP-63 producing strain in France.</title>
        <authorList>
            <person name="Bour M."/>
            <person name="Liapis E."/>
            <person name="Plesiat P."/>
        </authorList>
    </citation>
    <scope>NUCLEOTIDE SEQUENCE [LARGE SCALE GENOMIC DNA]</scope>
    <source>
        <strain evidence="10 11">12917</strain>
    </source>
</reference>
<evidence type="ECO:0000259" key="8">
    <source>
        <dbReference type="Pfam" id="PF02775"/>
    </source>
</evidence>
<evidence type="ECO:0000256" key="6">
    <source>
        <dbReference type="RuleBase" id="RU362132"/>
    </source>
</evidence>
<dbReference type="GO" id="GO:0050660">
    <property type="term" value="F:flavin adenine dinucleotide binding"/>
    <property type="evidence" value="ECO:0007669"/>
    <property type="project" value="TreeGrafter"/>
</dbReference>
<organism evidence="10 11">
    <name type="scientific">Pseudomonas putida</name>
    <name type="common">Arthrobacter siderocapsulatus</name>
    <dbReference type="NCBI Taxonomy" id="303"/>
    <lineage>
        <taxon>Bacteria</taxon>
        <taxon>Pseudomonadati</taxon>
        <taxon>Pseudomonadota</taxon>
        <taxon>Gammaproteobacteria</taxon>
        <taxon>Pseudomonadales</taxon>
        <taxon>Pseudomonadaceae</taxon>
        <taxon>Pseudomonas</taxon>
    </lineage>
</organism>
<dbReference type="CDD" id="cd07035">
    <property type="entry name" value="TPP_PYR_POX_like"/>
    <property type="match status" value="1"/>
</dbReference>
<dbReference type="GO" id="GO:0009097">
    <property type="term" value="P:isoleucine biosynthetic process"/>
    <property type="evidence" value="ECO:0007669"/>
    <property type="project" value="TreeGrafter"/>
</dbReference>
<dbReference type="InterPro" id="IPR012001">
    <property type="entry name" value="Thiamin_PyroP_enz_TPP-bd_dom"/>
</dbReference>
<evidence type="ECO:0000256" key="1">
    <source>
        <dbReference type="ARBA" id="ARBA00001946"/>
    </source>
</evidence>
<dbReference type="GO" id="GO:0000287">
    <property type="term" value="F:magnesium ion binding"/>
    <property type="evidence" value="ECO:0007669"/>
    <property type="project" value="InterPro"/>
</dbReference>
<dbReference type="InterPro" id="IPR029035">
    <property type="entry name" value="DHS-like_NAD/FAD-binding_dom"/>
</dbReference>
<evidence type="ECO:0000256" key="5">
    <source>
        <dbReference type="ARBA" id="ARBA00023052"/>
    </source>
</evidence>
<dbReference type="GO" id="GO:0030976">
    <property type="term" value="F:thiamine pyrophosphate binding"/>
    <property type="evidence" value="ECO:0007669"/>
    <property type="project" value="InterPro"/>
</dbReference>
<dbReference type="InterPro" id="IPR011766">
    <property type="entry name" value="TPP_enzyme_TPP-bd"/>
</dbReference>
<dbReference type="Pfam" id="PF02776">
    <property type="entry name" value="TPP_enzyme_N"/>
    <property type="match status" value="1"/>
</dbReference>
<accession>A0A3M8TBH2</accession>
<evidence type="ECO:0000256" key="3">
    <source>
        <dbReference type="ARBA" id="ARBA00007812"/>
    </source>
</evidence>
<dbReference type="PANTHER" id="PTHR18968:SF166">
    <property type="entry name" value="2-HYDROXYACYL-COA LYASE 2"/>
    <property type="match status" value="1"/>
</dbReference>